<evidence type="ECO:0000256" key="2">
    <source>
        <dbReference type="ARBA" id="ARBA00023004"/>
    </source>
</evidence>
<keyword evidence="2" id="KW-0408">Iron</keyword>
<dbReference type="Proteomes" id="UP001232750">
    <property type="component" value="Unassembled WGS sequence"/>
</dbReference>
<keyword evidence="6" id="KW-1185">Reference proteome</keyword>
<dbReference type="PANTHER" id="PTHR43312">
    <property type="entry name" value="D-THREO-ALDOSE 1-DEHYDROGENASE"/>
    <property type="match status" value="1"/>
</dbReference>
<comment type="caution">
    <text evidence="5">The sequence shown here is derived from an EMBL/GenBank/DDBJ whole genome shotgun (WGS) entry which is preliminary data.</text>
</comment>
<dbReference type="InterPro" id="IPR053135">
    <property type="entry name" value="AKR2_Oxidoreductase"/>
</dbReference>
<name>A0ABT7DNF9_9ACTN</name>
<evidence type="ECO:0000256" key="1">
    <source>
        <dbReference type="ARBA" id="ARBA00022723"/>
    </source>
</evidence>
<dbReference type="PANTHER" id="PTHR43312:SF1">
    <property type="entry name" value="NADP-DEPENDENT OXIDOREDUCTASE DOMAIN-CONTAINING PROTEIN"/>
    <property type="match status" value="1"/>
</dbReference>
<organism evidence="5 6">
    <name type="scientific">Gordonibacter faecis</name>
    <dbReference type="NCBI Taxonomy" id="3047475"/>
    <lineage>
        <taxon>Bacteria</taxon>
        <taxon>Bacillati</taxon>
        <taxon>Actinomycetota</taxon>
        <taxon>Coriobacteriia</taxon>
        <taxon>Eggerthellales</taxon>
        <taxon>Eggerthellaceae</taxon>
        <taxon>Gordonibacter</taxon>
    </lineage>
</organism>
<keyword evidence="1" id="KW-0479">Metal-binding</keyword>
<accession>A0ABT7DNF9</accession>
<evidence type="ECO:0000256" key="3">
    <source>
        <dbReference type="ARBA" id="ARBA00023014"/>
    </source>
</evidence>
<dbReference type="PROSITE" id="PS51379">
    <property type="entry name" value="4FE4S_FER_2"/>
    <property type="match status" value="1"/>
</dbReference>
<evidence type="ECO:0000259" key="4">
    <source>
        <dbReference type="PROSITE" id="PS51379"/>
    </source>
</evidence>
<gene>
    <name evidence="5" type="ORF">QNJ86_09680</name>
</gene>
<keyword evidence="3" id="KW-0411">Iron-sulfur</keyword>
<dbReference type="SUPFAM" id="SSF46548">
    <property type="entry name" value="alpha-helical ferredoxin"/>
    <property type="match status" value="1"/>
</dbReference>
<evidence type="ECO:0000313" key="5">
    <source>
        <dbReference type="EMBL" id="MDJ1651068.1"/>
    </source>
</evidence>
<dbReference type="EC" id="1.1.1.-" evidence="5"/>
<dbReference type="InterPro" id="IPR036812">
    <property type="entry name" value="NAD(P)_OxRdtase_dom_sf"/>
</dbReference>
<proteinExistence type="predicted"/>
<keyword evidence="5" id="KW-0560">Oxidoreductase</keyword>
<dbReference type="InterPro" id="IPR023210">
    <property type="entry name" value="NADP_OxRdtase_dom"/>
</dbReference>
<protein>
    <submittedName>
        <fullName evidence="5">Aldo/keto reductase</fullName>
        <ecNumber evidence="5">1.1.1.-</ecNumber>
    </submittedName>
</protein>
<dbReference type="EMBL" id="JASJEU010000019">
    <property type="protein sequence ID" value="MDJ1651068.1"/>
    <property type="molecule type" value="Genomic_DNA"/>
</dbReference>
<dbReference type="RefSeq" id="WP_283832412.1">
    <property type="nucleotide sequence ID" value="NZ_JASJEU010000019.1"/>
</dbReference>
<dbReference type="SUPFAM" id="SSF51430">
    <property type="entry name" value="NAD(P)-linked oxidoreductase"/>
    <property type="match status" value="1"/>
</dbReference>
<dbReference type="InterPro" id="IPR017900">
    <property type="entry name" value="4Fe4S_Fe_S_CS"/>
</dbReference>
<dbReference type="Gene3D" id="3.20.20.100">
    <property type="entry name" value="NADP-dependent oxidoreductase domain"/>
    <property type="match status" value="1"/>
</dbReference>
<reference evidence="5 6" key="1">
    <citation type="submission" date="2023-05" db="EMBL/GenBank/DDBJ databases">
        <title>Gordonibacter KGMB12511T sp. nov., isolated from faeces of healthy Korean.</title>
        <authorList>
            <person name="Kim H.S."/>
            <person name="Kim J.-S."/>
            <person name="Suh M.K."/>
            <person name="Eom M.K."/>
            <person name="Do H.E."/>
            <person name="Lee J.-S."/>
        </authorList>
    </citation>
    <scope>NUCLEOTIDE SEQUENCE [LARGE SCALE GENOMIC DNA]</scope>
    <source>
        <strain evidence="5 6">KGMB12511</strain>
    </source>
</reference>
<dbReference type="PROSITE" id="PS00198">
    <property type="entry name" value="4FE4S_FER_1"/>
    <property type="match status" value="1"/>
</dbReference>
<dbReference type="GO" id="GO:0016491">
    <property type="term" value="F:oxidoreductase activity"/>
    <property type="evidence" value="ECO:0007669"/>
    <property type="project" value="UniProtKB-KW"/>
</dbReference>
<evidence type="ECO:0000313" key="6">
    <source>
        <dbReference type="Proteomes" id="UP001232750"/>
    </source>
</evidence>
<dbReference type="InterPro" id="IPR017896">
    <property type="entry name" value="4Fe4S_Fe-S-bd"/>
</dbReference>
<feature type="domain" description="4Fe-4S ferredoxin-type" evidence="4">
    <location>
        <begin position="343"/>
        <end position="372"/>
    </location>
</feature>
<dbReference type="Pfam" id="PF00248">
    <property type="entry name" value="Aldo_ket_red"/>
    <property type="match status" value="1"/>
</dbReference>
<dbReference type="CDD" id="cd19100">
    <property type="entry name" value="AKR_unchar"/>
    <property type="match status" value="1"/>
</dbReference>
<sequence length="381" mass="41091">MQYRELGRTGLKVSEIGFGAEWMEKKSPEEVRAVVARCEEAGINILDCWMAGPEVRSNLGAALADTRDKWIIQGHIGSTWQNGQYTRTRDMDQVRPAFEDLLARLGTDHVELGMIHYVDDVDEYESIMAGPFIAYVRELRDAGTIGHIGLSTHSPEVARCAALSGEIEVIMFSVNPAFDLLPATTSLDEAFTFNYADELGGMDPARAELYALCEREGVGLTVMKGYAGGRLFSAEASPFGVALTPVQCIHYALTRPAVASIMAGFDTPSHIDDAVAYETAGDAARDYASVLATAPKHAYFGQCTYCGHCAPCTAGIDIATVNKFYDLATIQDEVPASLRAHYDALDATAADCTACAACEPRCPFGVPIAERMTQAAALFAN</sequence>